<proteinExistence type="predicted"/>
<dbReference type="EMBL" id="GISG01071165">
    <property type="protein sequence ID" value="MBA4629905.1"/>
    <property type="molecule type" value="Transcribed_RNA"/>
</dbReference>
<protein>
    <submittedName>
        <fullName evidence="2">Uncharacterized protein</fullName>
    </submittedName>
</protein>
<reference evidence="2" key="1">
    <citation type="journal article" date="2013" name="J. Plant Res.">
        <title>Effect of fungi and light on seed germination of three Opuntia species from semiarid lands of central Mexico.</title>
        <authorList>
            <person name="Delgado-Sanchez P."/>
            <person name="Jimenez-Bremont J.F."/>
            <person name="Guerrero-Gonzalez Mde L."/>
            <person name="Flores J."/>
        </authorList>
    </citation>
    <scope>NUCLEOTIDE SEQUENCE</scope>
    <source>
        <tissue evidence="2">Cladode</tissue>
    </source>
</reference>
<feature type="transmembrane region" description="Helical" evidence="1">
    <location>
        <begin position="70"/>
        <end position="90"/>
    </location>
</feature>
<reference evidence="2" key="2">
    <citation type="submission" date="2020-07" db="EMBL/GenBank/DDBJ databases">
        <authorList>
            <person name="Vera ALvarez R."/>
            <person name="Arias-Moreno D.M."/>
            <person name="Jimenez-Jacinto V."/>
            <person name="Jimenez-Bremont J.F."/>
            <person name="Swaminathan K."/>
            <person name="Moose S.P."/>
            <person name="Guerrero-Gonzalez M.L."/>
            <person name="Marino-Ramirez L."/>
            <person name="Landsman D."/>
            <person name="Rodriguez-Kessler M."/>
            <person name="Delgado-Sanchez P."/>
        </authorList>
    </citation>
    <scope>NUCLEOTIDE SEQUENCE</scope>
    <source>
        <tissue evidence="2">Cladode</tissue>
    </source>
</reference>
<dbReference type="AlphaFoldDB" id="A0A7C9CYY9"/>
<name>A0A7C9CYY9_OPUST</name>
<keyword evidence="1" id="KW-0472">Membrane</keyword>
<organism evidence="2">
    <name type="scientific">Opuntia streptacantha</name>
    <name type="common">Prickly pear cactus</name>
    <name type="synonym">Opuntia cardona</name>
    <dbReference type="NCBI Taxonomy" id="393608"/>
    <lineage>
        <taxon>Eukaryota</taxon>
        <taxon>Viridiplantae</taxon>
        <taxon>Streptophyta</taxon>
        <taxon>Embryophyta</taxon>
        <taxon>Tracheophyta</taxon>
        <taxon>Spermatophyta</taxon>
        <taxon>Magnoliopsida</taxon>
        <taxon>eudicotyledons</taxon>
        <taxon>Gunneridae</taxon>
        <taxon>Pentapetalae</taxon>
        <taxon>Caryophyllales</taxon>
        <taxon>Cactineae</taxon>
        <taxon>Cactaceae</taxon>
        <taxon>Opuntioideae</taxon>
        <taxon>Opuntia</taxon>
    </lineage>
</organism>
<feature type="transmembrane region" description="Helical" evidence="1">
    <location>
        <begin position="39"/>
        <end position="58"/>
    </location>
</feature>
<keyword evidence="1" id="KW-0812">Transmembrane</keyword>
<accession>A0A7C9CYY9</accession>
<evidence type="ECO:0000313" key="2">
    <source>
        <dbReference type="EMBL" id="MBA4629901.1"/>
    </source>
</evidence>
<evidence type="ECO:0000256" key="1">
    <source>
        <dbReference type="SAM" id="Phobius"/>
    </source>
</evidence>
<keyword evidence="1" id="KW-1133">Transmembrane helix</keyword>
<sequence length="106" mass="12232">MQSNVIQNLTQQKPPLTRNILLSQSFPLALGDGFMQQKLCLSFTYGLLLWPCFLISFLKYRAEHQQEVFFPGFHCQYLAFTSFTLSWALLSPTWQQLTHIAMNGLS</sequence>
<dbReference type="EMBL" id="GISG01071161">
    <property type="protein sequence ID" value="MBA4629901.1"/>
    <property type="molecule type" value="Transcribed_RNA"/>
</dbReference>